<dbReference type="Gene3D" id="3.40.190.10">
    <property type="entry name" value="Periplasmic binding protein-like II"/>
    <property type="match status" value="2"/>
</dbReference>
<evidence type="ECO:0008006" key="4">
    <source>
        <dbReference type="Google" id="ProtNLM"/>
    </source>
</evidence>
<dbReference type="RefSeq" id="WP_162085743.1">
    <property type="nucleotide sequence ID" value="NZ_AP021881.1"/>
</dbReference>
<evidence type="ECO:0000313" key="3">
    <source>
        <dbReference type="Proteomes" id="UP000463939"/>
    </source>
</evidence>
<dbReference type="KEGG" id="sniv:SFSGTM_27550"/>
<feature type="chain" id="PRO_5032313932" description="Phosphate/phosphite/phosphonate ABC transporter substrate-binding protein" evidence="1">
    <location>
        <begin position="21"/>
        <end position="278"/>
    </location>
</feature>
<evidence type="ECO:0000256" key="1">
    <source>
        <dbReference type="SAM" id="SignalP"/>
    </source>
</evidence>
<protein>
    <recommendedName>
        <fullName evidence="4">Phosphate/phosphite/phosphonate ABC transporter substrate-binding protein</fullName>
    </recommendedName>
</protein>
<dbReference type="Proteomes" id="UP000463939">
    <property type="component" value="Chromosome"/>
</dbReference>
<keyword evidence="3" id="KW-1185">Reference proteome</keyword>
<evidence type="ECO:0000313" key="2">
    <source>
        <dbReference type="EMBL" id="BBP02047.1"/>
    </source>
</evidence>
<proteinExistence type="predicted"/>
<keyword evidence="1" id="KW-0732">Signal</keyword>
<dbReference type="EMBL" id="AP021881">
    <property type="protein sequence ID" value="BBP02047.1"/>
    <property type="molecule type" value="Genomic_DNA"/>
</dbReference>
<feature type="signal peptide" evidence="1">
    <location>
        <begin position="1"/>
        <end position="20"/>
    </location>
</feature>
<name>A0A809SF84_9PROT</name>
<dbReference type="Pfam" id="PF12974">
    <property type="entry name" value="Phosphonate-bd"/>
    <property type="match status" value="1"/>
</dbReference>
<sequence length="278" mass="30838">MLRNLGLCFILFSLMANSLAQEPLRFGVLNQRSVLLTAQLWNPILNYVTAKTGVPLVLKMGKTADETLVMTVRGEFDFVYSNHLFTPDRDKLGYHVIARFKNEGISGMVVTSIDSPYQKLIDLQGKVVAFPTPNGFSAYALPMDGLLRAGVHMQSVFVGNQEAALSNVQYGKAAAAGVNNIVYANYIQREKAKFRVLYQSPYYYDLPVMANPRVPASTVGAVQLALVSMGQDTEGQRILAAAQQLLHQSESVQFISANDSDYDNYRTFYRLQMQGGEE</sequence>
<reference evidence="3" key="1">
    <citation type="submission" date="2019-11" db="EMBL/GenBank/DDBJ databases">
        <title>Isolation and characterization of a novel species in the genus Sulfuriferula.</title>
        <authorList>
            <person name="Mochizuki J."/>
            <person name="Kojima H."/>
            <person name="Fukui M."/>
        </authorList>
    </citation>
    <scope>NUCLEOTIDE SEQUENCE [LARGE SCALE GENOMIC DNA]</scope>
    <source>
        <strain evidence="3">SGTM</strain>
    </source>
</reference>
<gene>
    <name evidence="2" type="ORF">SFSGTM_27550</name>
</gene>
<dbReference type="SUPFAM" id="SSF53850">
    <property type="entry name" value="Periplasmic binding protein-like II"/>
    <property type="match status" value="1"/>
</dbReference>
<dbReference type="PANTHER" id="PTHR35841:SF1">
    <property type="entry name" value="PHOSPHONATES-BINDING PERIPLASMIC PROTEIN"/>
    <property type="match status" value="1"/>
</dbReference>
<organism evidence="2 3">
    <name type="scientific">Sulfuriferula nivalis</name>
    <dbReference type="NCBI Taxonomy" id="2675298"/>
    <lineage>
        <taxon>Bacteria</taxon>
        <taxon>Pseudomonadati</taxon>
        <taxon>Pseudomonadota</taxon>
        <taxon>Betaproteobacteria</taxon>
        <taxon>Nitrosomonadales</taxon>
        <taxon>Sulfuricellaceae</taxon>
        <taxon>Sulfuriferula</taxon>
    </lineage>
</organism>
<dbReference type="AlphaFoldDB" id="A0A809SF84"/>
<dbReference type="PANTHER" id="PTHR35841">
    <property type="entry name" value="PHOSPHONATES-BINDING PERIPLASMIC PROTEIN"/>
    <property type="match status" value="1"/>
</dbReference>
<accession>A0A809SF84</accession>